<dbReference type="EMBL" id="JACRIW010000041">
    <property type="protein sequence ID" value="MBI5169082.1"/>
    <property type="molecule type" value="Genomic_DNA"/>
</dbReference>
<evidence type="ECO:0000256" key="2">
    <source>
        <dbReference type="ARBA" id="ARBA00022475"/>
    </source>
</evidence>
<dbReference type="Pfam" id="PF01292">
    <property type="entry name" value="Ni_hydr_CYTB"/>
    <property type="match status" value="1"/>
</dbReference>
<dbReference type="InterPro" id="IPR011577">
    <property type="entry name" value="Cyt_b561_bac/Ni-Hgenase"/>
</dbReference>
<dbReference type="InterPro" id="IPR016174">
    <property type="entry name" value="Di-haem_cyt_TM"/>
</dbReference>
<dbReference type="Gene3D" id="1.20.950.20">
    <property type="entry name" value="Transmembrane di-heme cytochromes, Chain C"/>
    <property type="match status" value="1"/>
</dbReference>
<dbReference type="GO" id="GO:0016491">
    <property type="term" value="F:oxidoreductase activity"/>
    <property type="evidence" value="ECO:0007669"/>
    <property type="project" value="TreeGrafter"/>
</dbReference>
<evidence type="ECO:0000256" key="1">
    <source>
        <dbReference type="ARBA" id="ARBA00004651"/>
    </source>
</evidence>
<dbReference type="Gene3D" id="3.90.10.10">
    <property type="entry name" value="Cytochrome C3"/>
    <property type="match status" value="1"/>
</dbReference>
<dbReference type="GO" id="GO:0009055">
    <property type="term" value="F:electron transfer activity"/>
    <property type="evidence" value="ECO:0007669"/>
    <property type="project" value="InterPro"/>
</dbReference>
<dbReference type="GO" id="GO:0005886">
    <property type="term" value="C:plasma membrane"/>
    <property type="evidence" value="ECO:0007669"/>
    <property type="project" value="UniProtKB-SubCell"/>
</dbReference>
<comment type="caution">
    <text evidence="10">The sequence shown here is derived from an EMBL/GenBank/DDBJ whole genome shotgun (WGS) entry which is preliminary data.</text>
</comment>
<evidence type="ECO:0000256" key="3">
    <source>
        <dbReference type="ARBA" id="ARBA00022692"/>
    </source>
</evidence>
<dbReference type="PANTHER" id="PTHR35038">
    <property type="entry name" value="DISSIMILATORY SULFITE REDUCTASE SIRA"/>
    <property type="match status" value="1"/>
</dbReference>
<feature type="transmembrane region" description="Helical" evidence="8">
    <location>
        <begin position="490"/>
        <end position="511"/>
    </location>
</feature>
<evidence type="ECO:0000256" key="5">
    <source>
        <dbReference type="ARBA" id="ARBA00022989"/>
    </source>
</evidence>
<keyword evidence="6 8" id="KW-0472">Membrane</keyword>
<keyword evidence="2" id="KW-1003">Cell membrane</keyword>
<dbReference type="Gene3D" id="1.10.780.10">
    <property type="entry name" value="Hydroxylamine Oxidoreductase, Chain A, domain 1"/>
    <property type="match status" value="1"/>
</dbReference>
<dbReference type="PANTHER" id="PTHR35038:SF6">
    <property type="entry name" value="SURFACE LOCALIZED DECAHEME CYTOCHROME C LIPOPROTEIN"/>
    <property type="match status" value="1"/>
</dbReference>
<dbReference type="GO" id="GO:0022904">
    <property type="term" value="P:respiratory electron transport chain"/>
    <property type="evidence" value="ECO:0007669"/>
    <property type="project" value="InterPro"/>
</dbReference>
<evidence type="ECO:0000313" key="11">
    <source>
        <dbReference type="Proteomes" id="UP000696931"/>
    </source>
</evidence>
<evidence type="ECO:0000256" key="4">
    <source>
        <dbReference type="ARBA" id="ARBA00022729"/>
    </source>
</evidence>
<name>A0A933SAQ9_UNCEI</name>
<feature type="transmembrane region" description="Helical" evidence="8">
    <location>
        <begin position="388"/>
        <end position="407"/>
    </location>
</feature>
<dbReference type="InterPro" id="IPR036280">
    <property type="entry name" value="Multihaem_cyt_sf"/>
</dbReference>
<evidence type="ECO:0000313" key="10">
    <source>
        <dbReference type="EMBL" id="MBI5169082.1"/>
    </source>
</evidence>
<dbReference type="SUPFAM" id="SSF48695">
    <property type="entry name" value="Multiheme cytochromes"/>
    <property type="match status" value="1"/>
</dbReference>
<evidence type="ECO:0000256" key="7">
    <source>
        <dbReference type="SAM" id="MobiDB-lite"/>
    </source>
</evidence>
<dbReference type="Proteomes" id="UP000696931">
    <property type="component" value="Unassembled WGS sequence"/>
</dbReference>
<keyword evidence="3 8" id="KW-0812">Transmembrane</keyword>
<comment type="subcellular location">
    <subcellularLocation>
        <location evidence="1">Cell membrane</location>
        <topology evidence="1">Multi-pass membrane protein</topology>
    </subcellularLocation>
</comment>
<reference evidence="10" key="1">
    <citation type="submission" date="2020-07" db="EMBL/GenBank/DDBJ databases">
        <title>Huge and variable diversity of episymbiotic CPR bacteria and DPANN archaea in groundwater ecosystems.</title>
        <authorList>
            <person name="He C.Y."/>
            <person name="Keren R."/>
            <person name="Whittaker M."/>
            <person name="Farag I.F."/>
            <person name="Doudna J."/>
            <person name="Cate J.H.D."/>
            <person name="Banfield J.F."/>
        </authorList>
    </citation>
    <scope>NUCLEOTIDE SEQUENCE</scope>
    <source>
        <strain evidence="10">NC_groundwater_1813_Pr3_B-0.1um_71_17</strain>
    </source>
</reference>
<dbReference type="AlphaFoldDB" id="A0A933SAQ9"/>
<dbReference type="SUPFAM" id="SSF81342">
    <property type="entry name" value="Transmembrane di-heme cytochromes"/>
    <property type="match status" value="1"/>
</dbReference>
<feature type="region of interest" description="Disordered" evidence="7">
    <location>
        <begin position="661"/>
        <end position="687"/>
    </location>
</feature>
<protein>
    <submittedName>
        <fullName evidence="10">Cytochrome b/b6 domain-containing protein</fullName>
    </submittedName>
</protein>
<evidence type="ECO:0000256" key="8">
    <source>
        <dbReference type="SAM" id="Phobius"/>
    </source>
</evidence>
<organism evidence="10 11">
    <name type="scientific">Eiseniibacteriota bacterium</name>
    <dbReference type="NCBI Taxonomy" id="2212470"/>
    <lineage>
        <taxon>Bacteria</taxon>
        <taxon>Candidatus Eiseniibacteriota</taxon>
    </lineage>
</organism>
<keyword evidence="4" id="KW-0732">Signal</keyword>
<evidence type="ECO:0000256" key="6">
    <source>
        <dbReference type="ARBA" id="ARBA00023136"/>
    </source>
</evidence>
<gene>
    <name evidence="10" type="ORF">HZA61_06315</name>
</gene>
<dbReference type="InterPro" id="IPR051829">
    <property type="entry name" value="Multiheme_Cytochr_ET"/>
</dbReference>
<feature type="domain" description="Cytochrome b561 bacterial/Ni-hydrogenase" evidence="9">
    <location>
        <begin position="441"/>
        <end position="621"/>
    </location>
</feature>
<sequence>MCHQVSSLARDVGRSGSLTVDAAKVKASGHGKLTCVECHVGTTTKHPVTLPAVNCTRCHAGAVDSLSVGAHREAAGKGTSVDASCRTCHGGVHSGGAAKGRALCERCHEKAAKQYATSVHGVARAHGDGDASTCKDCHGHAHGVRRTDDPESMTSASRITETCAKCHADRQLMAKRKITIPEAVQLFRQSSHGRSKKEGAARCNDCHESHDLKRANDPTSSIFKTNIPHTCGRCHRKEAAAYARSIHGQALARGVTATPVCTDCHGEHMIRGPGVVNSPVAAVNVSETCSKCHEATGIRETFGLPGGRLSSYRDSFHGLAARGGSPVVANCASCHGYHDVLPSSDPASLVSPKRLGETCGKCHPGAGTKFKISAVHVTMATESQPVPYWTRIVYLFLIAGTIGFMALHQGLDFVRKIGASFQAHLGKAPSHGHAVTRWFERMTVAERIQHAVLAVSFFTLVYTGFALKFPENILFRWWAQMDGGYSVRAWSHRIAAIAMVAVSLFHVFYLFTPRGRKLVADLFPQPKDALDLIQQMLYLLGLRRQPARFDRFGYIEKAEYWALIWGTVVMTLTGIILWFENESLKSLPKWMIDLSTVVHYYEAWLAFLAIVVWHLYMNIVNPDIYPMNWTWLTGRISDAQMRHEHIIEYERILEAEMKAEDAAGVTEGKPARTEGDAPGVHDSGKKS</sequence>
<feature type="transmembrane region" description="Helical" evidence="8">
    <location>
        <begin position="560"/>
        <end position="579"/>
    </location>
</feature>
<proteinExistence type="predicted"/>
<keyword evidence="5 8" id="KW-1133">Transmembrane helix</keyword>
<feature type="transmembrane region" description="Helical" evidence="8">
    <location>
        <begin position="599"/>
        <end position="617"/>
    </location>
</feature>
<accession>A0A933SAQ9</accession>
<feature type="transmembrane region" description="Helical" evidence="8">
    <location>
        <begin position="451"/>
        <end position="470"/>
    </location>
</feature>
<evidence type="ECO:0000259" key="9">
    <source>
        <dbReference type="Pfam" id="PF01292"/>
    </source>
</evidence>